<feature type="region of interest" description="Disordered" evidence="1">
    <location>
        <begin position="40"/>
        <end position="62"/>
    </location>
</feature>
<gene>
    <name evidence="2" type="ORF">AAFF_G00226330</name>
</gene>
<reference evidence="2" key="1">
    <citation type="journal article" date="2023" name="Science">
        <title>Genome structures resolve the early diversification of teleost fishes.</title>
        <authorList>
            <person name="Parey E."/>
            <person name="Louis A."/>
            <person name="Montfort J."/>
            <person name="Bouchez O."/>
            <person name="Roques C."/>
            <person name="Iampietro C."/>
            <person name="Lluch J."/>
            <person name="Castinel A."/>
            <person name="Donnadieu C."/>
            <person name="Desvignes T."/>
            <person name="Floi Bucao C."/>
            <person name="Jouanno E."/>
            <person name="Wen M."/>
            <person name="Mejri S."/>
            <person name="Dirks R."/>
            <person name="Jansen H."/>
            <person name="Henkel C."/>
            <person name="Chen W.J."/>
            <person name="Zahm M."/>
            <person name="Cabau C."/>
            <person name="Klopp C."/>
            <person name="Thompson A.W."/>
            <person name="Robinson-Rechavi M."/>
            <person name="Braasch I."/>
            <person name="Lecointre G."/>
            <person name="Bobe J."/>
            <person name="Postlethwait J.H."/>
            <person name="Berthelot C."/>
            <person name="Roest Crollius H."/>
            <person name="Guiguen Y."/>
        </authorList>
    </citation>
    <scope>NUCLEOTIDE SEQUENCE</scope>
    <source>
        <strain evidence="2">NC1722</strain>
    </source>
</reference>
<dbReference type="AlphaFoldDB" id="A0AAD7TBD1"/>
<dbReference type="EMBL" id="JAINUG010000003">
    <property type="protein sequence ID" value="KAJ8417790.1"/>
    <property type="molecule type" value="Genomic_DNA"/>
</dbReference>
<proteinExistence type="predicted"/>
<evidence type="ECO:0000313" key="2">
    <source>
        <dbReference type="EMBL" id="KAJ8417790.1"/>
    </source>
</evidence>
<organism evidence="2 3">
    <name type="scientific">Aldrovandia affinis</name>
    <dbReference type="NCBI Taxonomy" id="143900"/>
    <lineage>
        <taxon>Eukaryota</taxon>
        <taxon>Metazoa</taxon>
        <taxon>Chordata</taxon>
        <taxon>Craniata</taxon>
        <taxon>Vertebrata</taxon>
        <taxon>Euteleostomi</taxon>
        <taxon>Actinopterygii</taxon>
        <taxon>Neopterygii</taxon>
        <taxon>Teleostei</taxon>
        <taxon>Notacanthiformes</taxon>
        <taxon>Halosauridae</taxon>
        <taxon>Aldrovandia</taxon>
    </lineage>
</organism>
<accession>A0AAD7TBD1</accession>
<dbReference type="Proteomes" id="UP001221898">
    <property type="component" value="Unassembled WGS sequence"/>
</dbReference>
<comment type="caution">
    <text evidence="2">The sequence shown here is derived from an EMBL/GenBank/DDBJ whole genome shotgun (WGS) entry which is preliminary data.</text>
</comment>
<protein>
    <submittedName>
        <fullName evidence="2">Uncharacterized protein</fullName>
    </submittedName>
</protein>
<evidence type="ECO:0000313" key="3">
    <source>
        <dbReference type="Proteomes" id="UP001221898"/>
    </source>
</evidence>
<evidence type="ECO:0000256" key="1">
    <source>
        <dbReference type="SAM" id="MobiDB-lite"/>
    </source>
</evidence>
<keyword evidence="3" id="KW-1185">Reference proteome</keyword>
<name>A0AAD7TBD1_9TELE</name>
<sequence>MEAGSWCGRGRVKPAAIRLSPRPFLAAARPRLAGLEHAGRNTAAGTQGRSVAPCGPLSRSAPERALSPLYSVPLMRASRQGTCLRQEHTERDPNQRLLCAQTVQQHELNGQLSSTDR</sequence>